<dbReference type="PANTHER" id="PTHR48011">
    <property type="entry name" value="CCR4-NOT TRANSCRIPTIONAL COMPLEX SUBUNIT CAF120-RELATED"/>
    <property type="match status" value="1"/>
</dbReference>
<dbReference type="AlphaFoldDB" id="A0A6P4YU19"/>
<feature type="region of interest" description="Disordered" evidence="1">
    <location>
        <begin position="209"/>
        <end position="252"/>
    </location>
</feature>
<accession>A0A6P4YU19</accession>
<dbReference type="InterPro" id="IPR000719">
    <property type="entry name" value="Prot_kinase_dom"/>
</dbReference>
<proteinExistence type="predicted"/>
<feature type="compositionally biased region" description="Polar residues" evidence="1">
    <location>
        <begin position="237"/>
        <end position="252"/>
    </location>
</feature>
<dbReference type="InterPro" id="IPR001245">
    <property type="entry name" value="Ser-Thr/Tyr_kinase_cat_dom"/>
</dbReference>
<dbReference type="GeneID" id="109472505"/>
<feature type="compositionally biased region" description="Low complexity" evidence="1">
    <location>
        <begin position="308"/>
        <end position="334"/>
    </location>
</feature>
<dbReference type="GO" id="GO:0007165">
    <property type="term" value="P:signal transduction"/>
    <property type="evidence" value="ECO:0007669"/>
    <property type="project" value="TreeGrafter"/>
</dbReference>
<feature type="region of interest" description="Disordered" evidence="1">
    <location>
        <begin position="1"/>
        <end position="38"/>
    </location>
</feature>
<dbReference type="SUPFAM" id="SSF56112">
    <property type="entry name" value="Protein kinase-like (PK-like)"/>
    <property type="match status" value="1"/>
</dbReference>
<evidence type="ECO:0000313" key="4">
    <source>
        <dbReference type="RefSeq" id="XP_019627843.1"/>
    </source>
</evidence>
<dbReference type="Gene3D" id="1.10.510.10">
    <property type="entry name" value="Transferase(Phosphotransferase) domain 1"/>
    <property type="match status" value="1"/>
</dbReference>
<feature type="region of interest" description="Disordered" evidence="1">
    <location>
        <begin position="130"/>
        <end position="190"/>
    </location>
</feature>
<dbReference type="RefSeq" id="XP_019627843.1">
    <property type="nucleotide sequence ID" value="XM_019772284.1"/>
</dbReference>
<dbReference type="Proteomes" id="UP000515135">
    <property type="component" value="Unplaced"/>
</dbReference>
<gene>
    <name evidence="4" type="primary">LOC109472505</name>
</gene>
<dbReference type="Gene3D" id="1.20.1020.10">
    <property type="entry name" value="TAZ domain"/>
    <property type="match status" value="1"/>
</dbReference>
<dbReference type="KEGG" id="bbel:109472505"/>
<dbReference type="PROSITE" id="PS50011">
    <property type="entry name" value="PROTEIN_KINASE_DOM"/>
    <property type="match status" value="1"/>
</dbReference>
<dbReference type="GO" id="GO:0005524">
    <property type="term" value="F:ATP binding"/>
    <property type="evidence" value="ECO:0007669"/>
    <property type="project" value="InterPro"/>
</dbReference>
<keyword evidence="3" id="KW-1185">Reference proteome</keyword>
<feature type="compositionally biased region" description="Polar residues" evidence="1">
    <location>
        <begin position="531"/>
        <end position="545"/>
    </location>
</feature>
<dbReference type="InterPro" id="IPR035898">
    <property type="entry name" value="TAZ_dom_sf"/>
</dbReference>
<feature type="compositionally biased region" description="Low complexity" evidence="1">
    <location>
        <begin position="354"/>
        <end position="376"/>
    </location>
</feature>
<feature type="domain" description="Protein kinase" evidence="2">
    <location>
        <begin position="708"/>
        <end position="1005"/>
    </location>
</feature>
<feature type="region of interest" description="Disordered" evidence="1">
    <location>
        <begin position="523"/>
        <end position="545"/>
    </location>
</feature>
<feature type="compositionally biased region" description="Low complexity" evidence="1">
    <location>
        <begin position="78"/>
        <end position="87"/>
    </location>
</feature>
<sequence length="1009" mass="111334">MAALAHAHLKHPQRHQENVVHVRSMSSNSGDDRLPSYLPEDELNACLRTVPSSSQDHFLHPVSPERFTSSEEYGDLYRSSSNSSNRRVPQPGSLTTQYPSYLPESDEDTEDHRQLYSSGRAQEVNYENAKLHARSGRHPSVKTDTRKPLNGVKKSVMQQVSQGENNRNKKISTQDNHRKESSHLSSGLDSLSSYLSNSFEGEEIGVTLQKSTTGSSHKDASPGLGGVSIHESVGRPSLSQRTQSGDSVDSCQSAKTAFAQELGETSREKSTTRANSKNFHMDQLDSSAHSGHAVVEELAESMKKTLRSSRSPGTSNSSPQQQVQMPRQQTPMQTHTNTPPMQIPVTSLQADDISSGTSAGTSGSQGQSLGPQSGWSFHLPRNGMRMEVPKSSPSYSTGVLKEDEKCHQDRSLLLRSLLPSQVTSHLSEEDLVKEAKIMALKTALTRLVQEKPSYLDSDPESLLSQLSDLIFQNQENELTGRNCEDTASLAAMSLRSMVSQSLGSLREMLSTASTMTSVIGAGNRPGAMAPSANQSQEHNPSSQHSMTNELLSTIFISQSEATAALTNEQNELLSTLQSATAKLSLVQENIQSEQVTVGGMIKNGQESQQHHHARLLDILELLCPEFMKHVLVGAAYCCGRCKQPTCMLGSEVLSYLMECVKEGTVLRCGGCSLVLTYILRHHVPRCTERRCLVPYCVHLQTGMTSSVEKAVDKISSETFSSSLRTEIVAQTSGNQNFQWLSEADAAVKTLKPVLPLGTFGTSILACAKDKYVTVKQMKESCLAVLRRLDHHHTHHIIQFHWVQSAENCQGELQVCAAFEQGGSLQCLLTDHGGGGLQTDRMWQYLQQVVQAVVYLHSLNIVYLAWTADNIVLDNSHQRAKLSNFSYAVSLTEDPDEEACVQAVTGLPPQILAPEVHNDLSACHQSDLWGLGCLLFQLREGRLPYPHLSHDHPDSIRQKIAEDGELPMIPELWQEQERRLLEVCWQEEAALRPTAQKFQALLARYYERID</sequence>
<dbReference type="InterPro" id="IPR011009">
    <property type="entry name" value="Kinase-like_dom_sf"/>
</dbReference>
<organism evidence="3 4">
    <name type="scientific">Branchiostoma belcheri</name>
    <name type="common">Amphioxus</name>
    <dbReference type="NCBI Taxonomy" id="7741"/>
    <lineage>
        <taxon>Eukaryota</taxon>
        <taxon>Metazoa</taxon>
        <taxon>Chordata</taxon>
        <taxon>Cephalochordata</taxon>
        <taxon>Leptocardii</taxon>
        <taxon>Amphioxiformes</taxon>
        <taxon>Branchiostomatidae</taxon>
        <taxon>Branchiostoma</taxon>
    </lineage>
</organism>
<dbReference type="OrthoDB" id="4062651at2759"/>
<reference evidence="4" key="1">
    <citation type="submission" date="2025-08" db="UniProtKB">
        <authorList>
            <consortium name="RefSeq"/>
        </authorList>
    </citation>
    <scope>IDENTIFICATION</scope>
    <source>
        <tissue evidence="4">Gonad</tissue>
    </source>
</reference>
<evidence type="ECO:0000259" key="2">
    <source>
        <dbReference type="PROSITE" id="PS50011"/>
    </source>
</evidence>
<dbReference type="Pfam" id="PF07714">
    <property type="entry name" value="PK_Tyr_Ser-Thr"/>
    <property type="match status" value="1"/>
</dbReference>
<protein>
    <submittedName>
        <fullName evidence="4">Uncharacterized protein LOC109472505</fullName>
    </submittedName>
</protein>
<feature type="compositionally biased region" description="Polar residues" evidence="1">
    <location>
        <begin position="335"/>
        <end position="349"/>
    </location>
</feature>
<feature type="compositionally biased region" description="Polar residues" evidence="1">
    <location>
        <begin position="156"/>
        <end position="165"/>
    </location>
</feature>
<dbReference type="GO" id="GO:0004672">
    <property type="term" value="F:protein kinase activity"/>
    <property type="evidence" value="ECO:0007669"/>
    <property type="project" value="InterPro"/>
</dbReference>
<dbReference type="PANTHER" id="PTHR48011:SF4">
    <property type="entry name" value="MITOGEN-ACTIVATED PROTEIN KINASE KINASE KINASE 19"/>
    <property type="match status" value="1"/>
</dbReference>
<feature type="compositionally biased region" description="Basic residues" evidence="1">
    <location>
        <begin position="131"/>
        <end position="140"/>
    </location>
</feature>
<dbReference type="InterPro" id="IPR052751">
    <property type="entry name" value="Plant_MAPKKK"/>
</dbReference>
<feature type="region of interest" description="Disordered" evidence="1">
    <location>
        <begin position="281"/>
        <end position="398"/>
    </location>
</feature>
<name>A0A6P4YU19_BRABE</name>
<evidence type="ECO:0000313" key="3">
    <source>
        <dbReference type="Proteomes" id="UP000515135"/>
    </source>
</evidence>
<evidence type="ECO:0000256" key="1">
    <source>
        <dbReference type="SAM" id="MobiDB-lite"/>
    </source>
</evidence>
<dbReference type="CDD" id="cd00180">
    <property type="entry name" value="PKc"/>
    <property type="match status" value="1"/>
</dbReference>
<feature type="region of interest" description="Disordered" evidence="1">
    <location>
        <begin position="54"/>
        <end position="114"/>
    </location>
</feature>